<dbReference type="PANTHER" id="PTHR11067">
    <property type="entry name" value="INOSINE TRIPHOSPHATE PYROPHOSPHATASE/HAM1 PROTEIN"/>
    <property type="match status" value="1"/>
</dbReference>
<dbReference type="InterPro" id="IPR002637">
    <property type="entry name" value="RdgB/HAM1"/>
</dbReference>
<keyword evidence="5" id="KW-1185">Reference proteome</keyword>
<dbReference type="Proteomes" id="UP001524383">
    <property type="component" value="Unassembled WGS sequence"/>
</dbReference>
<organism evidence="4 5">
    <name type="scientific">Methanocalculus taiwanensis</name>
    <dbReference type="NCBI Taxonomy" id="106207"/>
    <lineage>
        <taxon>Archaea</taxon>
        <taxon>Methanobacteriati</taxon>
        <taxon>Methanobacteriota</taxon>
        <taxon>Stenosarchaea group</taxon>
        <taxon>Methanomicrobia</taxon>
        <taxon>Methanomicrobiales</taxon>
        <taxon>Methanocalculaceae</taxon>
        <taxon>Methanocalculus</taxon>
    </lineage>
</organism>
<dbReference type="SUPFAM" id="SSF52972">
    <property type="entry name" value="ITPase-like"/>
    <property type="match status" value="1"/>
</dbReference>
<dbReference type="GO" id="GO:0016787">
    <property type="term" value="F:hydrolase activity"/>
    <property type="evidence" value="ECO:0007669"/>
    <property type="project" value="UniProtKB-KW"/>
</dbReference>
<evidence type="ECO:0000313" key="4">
    <source>
        <dbReference type="EMBL" id="MCQ1539183.1"/>
    </source>
</evidence>
<accession>A0ABD4TMG8</accession>
<evidence type="ECO:0000256" key="2">
    <source>
        <dbReference type="ARBA" id="ARBA00022801"/>
    </source>
</evidence>
<evidence type="ECO:0000313" key="5">
    <source>
        <dbReference type="Proteomes" id="UP001524383"/>
    </source>
</evidence>
<evidence type="ECO:0000256" key="3">
    <source>
        <dbReference type="RuleBase" id="RU003781"/>
    </source>
</evidence>
<protein>
    <submittedName>
        <fullName evidence="4">RdgB/HAM1 family non-canonical purine NTP pyrophosphatase</fullName>
    </submittedName>
</protein>
<reference evidence="4 5" key="1">
    <citation type="submission" date="2019-08" db="EMBL/GenBank/DDBJ databases">
        <authorList>
            <person name="Chen S.-C."/>
            <person name="Lai M.-C."/>
            <person name="You Y.-T."/>
        </authorList>
    </citation>
    <scope>NUCLEOTIDE SEQUENCE [LARGE SCALE GENOMIC DNA]</scope>
    <source>
        <strain evidence="4 5">P2F9704a</strain>
    </source>
</reference>
<dbReference type="Pfam" id="PF01725">
    <property type="entry name" value="Ham1p_like"/>
    <property type="match status" value="1"/>
</dbReference>
<keyword evidence="2 3" id="KW-0378">Hydrolase</keyword>
<dbReference type="EMBL" id="VOTZ01000021">
    <property type="protein sequence ID" value="MCQ1539183.1"/>
    <property type="molecule type" value="Genomic_DNA"/>
</dbReference>
<dbReference type="NCBIfam" id="TIGR00042">
    <property type="entry name" value="RdgB/HAM1 family non-canonical purine NTP pyrophosphatase"/>
    <property type="match status" value="1"/>
</dbReference>
<comment type="similarity">
    <text evidence="1 3">Belongs to the HAM1 NTPase family.</text>
</comment>
<dbReference type="CDD" id="cd00515">
    <property type="entry name" value="HAM1"/>
    <property type="match status" value="1"/>
</dbReference>
<sequence>MIITVVTGNPHKVDEIASFFTGIAEIEHLDLDIHEIRHDDVSSVAYEKASAAWDKLKKPLIVDDTGLFIAGLNGFPGTCAAYCMKTIGNGGILRLMEGITDRSAYFETVIAYASDEGIRVFSGRIEGKILEAPRGSEGFGYDPIFFVGDRSLAELPLSEKSAVSHRGKALAAFRDWFVSLRS</sequence>
<proteinExistence type="inferred from homology"/>
<dbReference type="PANTHER" id="PTHR11067:SF9">
    <property type="entry name" value="INOSINE TRIPHOSPHATE PYROPHOSPHATASE"/>
    <property type="match status" value="1"/>
</dbReference>
<dbReference type="Gene3D" id="3.90.950.10">
    <property type="match status" value="1"/>
</dbReference>
<dbReference type="InterPro" id="IPR029001">
    <property type="entry name" value="ITPase-like_fam"/>
</dbReference>
<comment type="caution">
    <text evidence="4">The sequence shown here is derived from an EMBL/GenBank/DDBJ whole genome shotgun (WGS) entry which is preliminary data.</text>
</comment>
<evidence type="ECO:0000256" key="1">
    <source>
        <dbReference type="ARBA" id="ARBA00008023"/>
    </source>
</evidence>
<dbReference type="AlphaFoldDB" id="A0ABD4TMG8"/>
<name>A0ABD4TMG8_9EURY</name>
<gene>
    <name evidence="4" type="primary">rdgB</name>
    <name evidence="4" type="ORF">FTO68_09345</name>
</gene>